<keyword evidence="3" id="KW-0391">Immunity</keyword>
<proteinExistence type="inferred from homology"/>
<evidence type="ECO:0000256" key="2">
    <source>
        <dbReference type="ARBA" id="ARBA00022588"/>
    </source>
</evidence>
<dbReference type="Gene3D" id="1.10.8.10">
    <property type="entry name" value="DNA helicase RuvA subunit, C-terminal domain"/>
    <property type="match status" value="1"/>
</dbReference>
<dbReference type="SMART" id="SM00546">
    <property type="entry name" value="CUE"/>
    <property type="match status" value="1"/>
</dbReference>
<dbReference type="InterPro" id="IPR009060">
    <property type="entry name" value="UBA-like_sf"/>
</dbReference>
<comment type="caution">
    <text evidence="9">The sequence shown here is derived from an EMBL/GenBank/DDBJ whole genome shotgun (WGS) entry which is preliminary data.</text>
</comment>
<organism evidence="9 10">
    <name type="scientific">Macrostomum lignano</name>
    <dbReference type="NCBI Taxonomy" id="282301"/>
    <lineage>
        <taxon>Eukaryota</taxon>
        <taxon>Metazoa</taxon>
        <taxon>Spiralia</taxon>
        <taxon>Lophotrochozoa</taxon>
        <taxon>Platyhelminthes</taxon>
        <taxon>Rhabditophora</taxon>
        <taxon>Macrostomorpha</taxon>
        <taxon>Macrostomida</taxon>
        <taxon>Macrostomidae</taxon>
        <taxon>Macrostomum</taxon>
    </lineage>
</organism>
<dbReference type="PROSITE" id="PS51140">
    <property type="entry name" value="CUE"/>
    <property type="match status" value="1"/>
</dbReference>
<comment type="similarity">
    <text evidence="1">Belongs to the tollip family.</text>
</comment>
<dbReference type="Pfam" id="PF02845">
    <property type="entry name" value="CUE"/>
    <property type="match status" value="1"/>
</dbReference>
<dbReference type="Proteomes" id="UP000215902">
    <property type="component" value="Unassembled WGS sequence"/>
</dbReference>
<dbReference type="InterPro" id="IPR041799">
    <property type="entry name" value="TOLIP_CUE"/>
</dbReference>
<reference evidence="9 10" key="1">
    <citation type="submission" date="2017-06" db="EMBL/GenBank/DDBJ databases">
        <title>A platform for efficient transgenesis in Macrostomum lignano, a flatworm model organism for stem cell research.</title>
        <authorList>
            <person name="Berezikov E."/>
        </authorList>
    </citation>
    <scope>NUCLEOTIDE SEQUENCE [LARGE SCALE GENOMIC DNA]</scope>
    <source>
        <strain evidence="9">DV1</strain>
        <tissue evidence="9">Whole organism</tissue>
    </source>
</reference>
<dbReference type="InterPro" id="IPR000008">
    <property type="entry name" value="C2_dom"/>
</dbReference>
<dbReference type="GO" id="GO:0043130">
    <property type="term" value="F:ubiquitin binding"/>
    <property type="evidence" value="ECO:0007669"/>
    <property type="project" value="InterPro"/>
</dbReference>
<dbReference type="InterPro" id="IPR035892">
    <property type="entry name" value="C2_domain_sf"/>
</dbReference>
<evidence type="ECO:0000256" key="1">
    <source>
        <dbReference type="ARBA" id="ARBA00009278"/>
    </source>
</evidence>
<dbReference type="GO" id="GO:0006914">
    <property type="term" value="P:autophagy"/>
    <property type="evidence" value="ECO:0007669"/>
    <property type="project" value="UniProtKB-KW"/>
</dbReference>
<dbReference type="Gene3D" id="2.60.40.150">
    <property type="entry name" value="C2 domain"/>
    <property type="match status" value="1"/>
</dbReference>
<evidence type="ECO:0000256" key="3">
    <source>
        <dbReference type="ARBA" id="ARBA00022859"/>
    </source>
</evidence>
<dbReference type="GO" id="GO:0045087">
    <property type="term" value="P:innate immune response"/>
    <property type="evidence" value="ECO:0007669"/>
    <property type="project" value="UniProtKB-KW"/>
</dbReference>
<evidence type="ECO:0000313" key="10">
    <source>
        <dbReference type="Proteomes" id="UP000215902"/>
    </source>
</evidence>
<evidence type="ECO:0000259" key="7">
    <source>
        <dbReference type="PROSITE" id="PS50004"/>
    </source>
</evidence>
<dbReference type="FunFam" id="1.10.8.10:FF:000036">
    <property type="entry name" value="Toll-interacting protein-like Protein"/>
    <property type="match status" value="1"/>
</dbReference>
<feature type="non-terminal residue" evidence="9">
    <location>
        <position position="1"/>
    </location>
</feature>
<keyword evidence="4" id="KW-0072">Autophagy</keyword>
<evidence type="ECO:0000259" key="8">
    <source>
        <dbReference type="PROSITE" id="PS51140"/>
    </source>
</evidence>
<keyword evidence="2" id="KW-0399">Innate immunity</keyword>
<dbReference type="SUPFAM" id="SSF49562">
    <property type="entry name" value="C2 domain (Calcium/lipid-binding domain, CaLB)"/>
    <property type="match status" value="1"/>
</dbReference>
<evidence type="ECO:0000313" key="9">
    <source>
        <dbReference type="EMBL" id="PAA61975.1"/>
    </source>
</evidence>
<keyword evidence="5" id="KW-0395">Inflammatory response</keyword>
<dbReference type="PROSITE" id="PS50004">
    <property type="entry name" value="C2"/>
    <property type="match status" value="1"/>
</dbReference>
<keyword evidence="10" id="KW-1185">Reference proteome</keyword>
<sequence length="287" mass="31432">SIQLILAVMTEVQSVPSSDAAASGSPEAIREARRRQVFLGDLGPDFLRIAPPAGAPGQRVSMTGGPQYPPVSQFSHQQAFYNVPPNAIGRLIVTVNQAKLAKNYGITRMDPYCRLTVGHHVFETPTAVNGSKNPRWSKSFSVFLLDGVDAINIEIYNEMTFAEDDRIAWTLIQLPARVFQGSTVDDWYPLSGRQGDDKEGMISLVLTLENLPPQPQVQYIPAGGYYPAQHPRPHQQQQQQQPVQITDADIGSVQEVFPDTDTEVIKSVLEAHGGNKDAAISALLQMS</sequence>
<evidence type="ECO:0000256" key="4">
    <source>
        <dbReference type="ARBA" id="ARBA00023006"/>
    </source>
</evidence>
<dbReference type="GO" id="GO:0031624">
    <property type="term" value="F:ubiquitin conjugating enzyme binding"/>
    <property type="evidence" value="ECO:0007669"/>
    <property type="project" value="TreeGrafter"/>
</dbReference>
<accession>A0A267EKC7</accession>
<dbReference type="STRING" id="282301.A0A267EKC7"/>
<feature type="domain" description="CUE" evidence="8">
    <location>
        <begin position="245"/>
        <end position="287"/>
    </location>
</feature>
<dbReference type="AlphaFoldDB" id="A0A267EKC7"/>
<dbReference type="SUPFAM" id="SSF46934">
    <property type="entry name" value="UBA-like"/>
    <property type="match status" value="1"/>
</dbReference>
<dbReference type="GO" id="GO:0005737">
    <property type="term" value="C:cytoplasm"/>
    <property type="evidence" value="ECO:0007669"/>
    <property type="project" value="TreeGrafter"/>
</dbReference>
<evidence type="ECO:0000256" key="6">
    <source>
        <dbReference type="SAM" id="MobiDB-lite"/>
    </source>
</evidence>
<feature type="compositionally biased region" description="Low complexity" evidence="6">
    <location>
        <begin position="234"/>
        <end position="244"/>
    </location>
</feature>
<gene>
    <name evidence="9" type="ORF">BOX15_Mlig008067g1</name>
</gene>
<dbReference type="SMART" id="SM00239">
    <property type="entry name" value="C2"/>
    <property type="match status" value="1"/>
</dbReference>
<dbReference type="Pfam" id="PF00168">
    <property type="entry name" value="C2"/>
    <property type="match status" value="1"/>
</dbReference>
<evidence type="ECO:0008006" key="11">
    <source>
        <dbReference type="Google" id="ProtNLM"/>
    </source>
</evidence>
<dbReference type="PANTHER" id="PTHR16461">
    <property type="entry name" value="TOLL-INTERACTING PROTEIN"/>
    <property type="match status" value="1"/>
</dbReference>
<protein>
    <recommendedName>
        <fullName evidence="11">CUE domain-containing protein</fullName>
    </recommendedName>
</protein>
<dbReference type="EMBL" id="NIVC01001983">
    <property type="protein sequence ID" value="PAA61975.1"/>
    <property type="molecule type" value="Genomic_DNA"/>
</dbReference>
<dbReference type="PANTHER" id="PTHR16461:SF5">
    <property type="entry name" value="TOLL-INTERACTING PROTEIN"/>
    <property type="match status" value="1"/>
</dbReference>
<dbReference type="GO" id="GO:0006511">
    <property type="term" value="P:ubiquitin-dependent protein catabolic process"/>
    <property type="evidence" value="ECO:0007669"/>
    <property type="project" value="TreeGrafter"/>
</dbReference>
<name>A0A267EKC7_9PLAT</name>
<feature type="domain" description="C2" evidence="7">
    <location>
        <begin position="71"/>
        <end position="188"/>
    </location>
</feature>
<dbReference type="OrthoDB" id="9942608at2759"/>
<feature type="region of interest" description="Disordered" evidence="6">
    <location>
        <begin position="226"/>
        <end position="245"/>
    </location>
</feature>
<dbReference type="CDD" id="cd14363">
    <property type="entry name" value="CUE_TOLIP"/>
    <property type="match status" value="1"/>
</dbReference>
<evidence type="ECO:0000256" key="5">
    <source>
        <dbReference type="ARBA" id="ARBA00023198"/>
    </source>
</evidence>
<dbReference type="InterPro" id="IPR003892">
    <property type="entry name" value="CUE"/>
</dbReference>